<protein>
    <submittedName>
        <fullName evidence="16">Lutropin-choriogonadotropic hormone receptor-like isoform X1</fullName>
    </submittedName>
</protein>
<dbReference type="SUPFAM" id="SSF52058">
    <property type="entry name" value="L domain-like"/>
    <property type="match status" value="1"/>
</dbReference>
<evidence type="ECO:0000256" key="7">
    <source>
        <dbReference type="ARBA" id="ARBA00023040"/>
    </source>
</evidence>
<evidence type="ECO:0000313" key="15">
    <source>
        <dbReference type="Proteomes" id="UP000515163"/>
    </source>
</evidence>
<dbReference type="OrthoDB" id="676979at2759"/>
<dbReference type="Proteomes" id="UP000515163">
    <property type="component" value="Unplaced"/>
</dbReference>
<dbReference type="Gene3D" id="1.20.1070.10">
    <property type="entry name" value="Rhodopsin 7-helix transmembrane proteins"/>
    <property type="match status" value="1"/>
</dbReference>
<feature type="transmembrane region" description="Helical" evidence="12">
    <location>
        <begin position="421"/>
        <end position="442"/>
    </location>
</feature>
<feature type="transmembrane region" description="Helical" evidence="12">
    <location>
        <begin position="467"/>
        <end position="488"/>
    </location>
</feature>
<dbReference type="PANTHER" id="PTHR24372">
    <property type="entry name" value="GLYCOPROTEIN HORMONE RECEPTOR"/>
    <property type="match status" value="1"/>
</dbReference>
<dbReference type="InterPro" id="IPR000276">
    <property type="entry name" value="GPCR_Rhodpsn"/>
</dbReference>
<evidence type="ECO:0000256" key="6">
    <source>
        <dbReference type="ARBA" id="ARBA00022989"/>
    </source>
</evidence>
<dbReference type="Pfam" id="PF13855">
    <property type="entry name" value="LRR_8"/>
    <property type="match status" value="1"/>
</dbReference>
<dbReference type="FunCoup" id="A0A6P8IGJ4">
    <property type="interactions" value="314"/>
</dbReference>
<organism evidence="15 16">
    <name type="scientific">Actinia tenebrosa</name>
    <name type="common">Australian red waratah sea anemone</name>
    <dbReference type="NCBI Taxonomy" id="6105"/>
    <lineage>
        <taxon>Eukaryota</taxon>
        <taxon>Metazoa</taxon>
        <taxon>Cnidaria</taxon>
        <taxon>Anthozoa</taxon>
        <taxon>Hexacorallia</taxon>
        <taxon>Actiniaria</taxon>
        <taxon>Actiniidae</taxon>
        <taxon>Actinia</taxon>
    </lineage>
</organism>
<dbReference type="InterPro" id="IPR032675">
    <property type="entry name" value="LRR_dom_sf"/>
</dbReference>
<keyword evidence="3" id="KW-0433">Leucine-rich repeat</keyword>
<dbReference type="PANTHER" id="PTHR24372:SF77">
    <property type="entry name" value="G-PROTEIN COUPLED RECEPTORS FAMILY 1 PROFILE DOMAIN-CONTAINING PROTEIN"/>
    <property type="match status" value="1"/>
</dbReference>
<gene>
    <name evidence="16" type="primary">LOC116301042</name>
</gene>
<sequence length="596" mass="67666">MMVKVMSLVIVMTFFISGLTSALADTTIPYDYHVNKTCIGQNCCIQSRDFNSNVMVNCRLKNMTHLDLDQLVPCPEIVYSLDISKNRLTNIEDAAFFRYRRLVKFPSLVSKVANTLLHCRSKPFNNYLCPNLAYNNIHHMSGNAFNGLSTLKLLDISYNALLTWNTSDITNQLPSLSELDVTGNPSWSPGQHIRDLPNITVIKGIASYTIPHLKHCIRCDLHKRESIVQGTGARVASTTYVCFEVEFSFVDNFTAIWGSKFSIKCQDHKSDSPLCDPTRQSHLGSLYYFIKLIDLCYQKLKWVIHNIVIGLVAMVINAIVITTILLSPSLRKNIDMLLIWQLSVADFLQGLYLVILASLYCSMSSSEYHDLKSSFYCESLSVLIQVAWCVGMTAGFLVTVDRYICVVYIMKPNVRISLTNAKVLIIIMWVIAIIVSSLPFALKIRPFFFDYSCASPRFPNGEYYTSYIGYVGAIVYVSSYILYIRIFYEVRKASLDVGIQREGRLAKRIMFVISSNVVFLLVPSVAGQFLTINNTENWVLKLIYWNAVVLSCFGINSCLNPLLYPFRCQRFTTELKRLLGFRKKIVGISKTNREAN</sequence>
<keyword evidence="7 11" id="KW-0297">G-protein coupled receptor</keyword>
<evidence type="ECO:0000256" key="3">
    <source>
        <dbReference type="ARBA" id="ARBA00022614"/>
    </source>
</evidence>
<comment type="subcellular location">
    <subcellularLocation>
        <location evidence="1">Cell membrane</location>
        <topology evidence="1">Multi-pass membrane protein</topology>
    </subcellularLocation>
</comment>
<keyword evidence="13" id="KW-0732">Signal</keyword>
<feature type="transmembrane region" description="Helical" evidence="12">
    <location>
        <begin position="509"/>
        <end position="530"/>
    </location>
</feature>
<dbReference type="GeneID" id="116301042"/>
<evidence type="ECO:0000256" key="10">
    <source>
        <dbReference type="ARBA" id="ARBA00023224"/>
    </source>
</evidence>
<feature type="transmembrane region" description="Helical" evidence="12">
    <location>
        <begin position="542"/>
        <end position="563"/>
    </location>
</feature>
<dbReference type="PROSITE" id="PS50262">
    <property type="entry name" value="G_PROTEIN_RECEP_F1_2"/>
    <property type="match status" value="1"/>
</dbReference>
<dbReference type="InParanoid" id="A0A6P8IGJ4"/>
<evidence type="ECO:0000313" key="16">
    <source>
        <dbReference type="RefSeq" id="XP_031565902.1"/>
    </source>
</evidence>
<accession>A0A6P8IGJ4</accession>
<dbReference type="AlphaFoldDB" id="A0A6P8IGJ4"/>
<evidence type="ECO:0000256" key="8">
    <source>
        <dbReference type="ARBA" id="ARBA00023136"/>
    </source>
</evidence>
<dbReference type="PROSITE" id="PS00237">
    <property type="entry name" value="G_PROTEIN_RECEP_F1_1"/>
    <property type="match status" value="1"/>
</dbReference>
<feature type="signal peptide" evidence="13">
    <location>
        <begin position="1"/>
        <end position="24"/>
    </location>
</feature>
<reference evidence="16" key="1">
    <citation type="submission" date="2025-08" db="UniProtKB">
        <authorList>
            <consortium name="RefSeq"/>
        </authorList>
    </citation>
    <scope>IDENTIFICATION</scope>
    <source>
        <tissue evidence="16">Tentacle</tissue>
    </source>
</reference>
<dbReference type="GO" id="GO:0008528">
    <property type="term" value="F:G protein-coupled peptide receptor activity"/>
    <property type="evidence" value="ECO:0007669"/>
    <property type="project" value="TreeGrafter"/>
</dbReference>
<evidence type="ECO:0000256" key="5">
    <source>
        <dbReference type="ARBA" id="ARBA00022737"/>
    </source>
</evidence>
<dbReference type="InterPro" id="IPR017452">
    <property type="entry name" value="GPCR_Rhodpsn_7TM"/>
</dbReference>
<evidence type="ECO:0000256" key="4">
    <source>
        <dbReference type="ARBA" id="ARBA00022692"/>
    </source>
</evidence>
<evidence type="ECO:0000256" key="13">
    <source>
        <dbReference type="SAM" id="SignalP"/>
    </source>
</evidence>
<keyword evidence="4 11" id="KW-0812">Transmembrane</keyword>
<feature type="chain" id="PRO_5027731241" evidence="13">
    <location>
        <begin position="25"/>
        <end position="596"/>
    </location>
</feature>
<evidence type="ECO:0000259" key="14">
    <source>
        <dbReference type="PROSITE" id="PS50262"/>
    </source>
</evidence>
<comment type="similarity">
    <text evidence="11">Belongs to the G-protein coupled receptor 1 family.</text>
</comment>
<dbReference type="GO" id="GO:0005886">
    <property type="term" value="C:plasma membrane"/>
    <property type="evidence" value="ECO:0007669"/>
    <property type="project" value="UniProtKB-SubCell"/>
</dbReference>
<keyword evidence="9 11" id="KW-0675">Receptor</keyword>
<dbReference type="SUPFAM" id="SSF81321">
    <property type="entry name" value="Family A G protein-coupled receptor-like"/>
    <property type="match status" value="1"/>
</dbReference>
<keyword evidence="2" id="KW-1003">Cell membrane</keyword>
<evidence type="ECO:0000256" key="2">
    <source>
        <dbReference type="ARBA" id="ARBA00022475"/>
    </source>
</evidence>
<dbReference type="PRINTS" id="PR00237">
    <property type="entry name" value="GPCRRHODOPSN"/>
</dbReference>
<evidence type="ECO:0000256" key="11">
    <source>
        <dbReference type="RuleBase" id="RU000688"/>
    </source>
</evidence>
<keyword evidence="10 11" id="KW-0807">Transducer</keyword>
<dbReference type="InterPro" id="IPR001611">
    <property type="entry name" value="Leu-rich_rpt"/>
</dbReference>
<keyword evidence="8 12" id="KW-0472">Membrane</keyword>
<feature type="transmembrane region" description="Helical" evidence="12">
    <location>
        <begin position="302"/>
        <end position="326"/>
    </location>
</feature>
<feature type="transmembrane region" description="Helical" evidence="12">
    <location>
        <begin position="338"/>
        <end position="360"/>
    </location>
</feature>
<dbReference type="GO" id="GO:0009755">
    <property type="term" value="P:hormone-mediated signaling pathway"/>
    <property type="evidence" value="ECO:0007669"/>
    <property type="project" value="TreeGrafter"/>
</dbReference>
<dbReference type="Gene3D" id="3.80.10.10">
    <property type="entry name" value="Ribonuclease Inhibitor"/>
    <property type="match status" value="1"/>
</dbReference>
<name>A0A6P8IGJ4_ACTTE</name>
<dbReference type="RefSeq" id="XP_031565902.1">
    <property type="nucleotide sequence ID" value="XM_031710042.1"/>
</dbReference>
<feature type="domain" description="G-protein coupled receptors family 1 profile" evidence="14">
    <location>
        <begin position="316"/>
        <end position="564"/>
    </location>
</feature>
<keyword evidence="6 12" id="KW-1133">Transmembrane helix</keyword>
<keyword evidence="15" id="KW-1185">Reference proteome</keyword>
<keyword evidence="5" id="KW-0677">Repeat</keyword>
<evidence type="ECO:0000256" key="1">
    <source>
        <dbReference type="ARBA" id="ARBA00004651"/>
    </source>
</evidence>
<evidence type="ECO:0000256" key="12">
    <source>
        <dbReference type="SAM" id="Phobius"/>
    </source>
</evidence>
<proteinExistence type="inferred from homology"/>
<dbReference type="Pfam" id="PF00001">
    <property type="entry name" value="7tm_1"/>
    <property type="match status" value="1"/>
</dbReference>
<evidence type="ECO:0000256" key="9">
    <source>
        <dbReference type="ARBA" id="ARBA00023170"/>
    </source>
</evidence>
<dbReference type="KEGG" id="aten:116301042"/>
<dbReference type="GO" id="GO:0007189">
    <property type="term" value="P:adenylate cyclase-activating G protein-coupled receptor signaling pathway"/>
    <property type="evidence" value="ECO:0007669"/>
    <property type="project" value="TreeGrafter"/>
</dbReference>
<feature type="transmembrane region" description="Helical" evidence="12">
    <location>
        <begin position="380"/>
        <end position="400"/>
    </location>
</feature>